<evidence type="ECO:0000313" key="3">
    <source>
        <dbReference type="EMBL" id="QNM14717.1"/>
    </source>
</evidence>
<evidence type="ECO:0000259" key="2">
    <source>
        <dbReference type="Pfam" id="PF09917"/>
    </source>
</evidence>
<dbReference type="PANTHER" id="PTHR36919">
    <property type="entry name" value="BLR1215 PROTEIN"/>
    <property type="match status" value="1"/>
</dbReference>
<dbReference type="RefSeq" id="WP_101474270.1">
    <property type="nucleotide sequence ID" value="NZ_CP060637.1"/>
</dbReference>
<sequence length="154" mass="17610">MKKIIIALTILLSTCLFANSEDVLGKWITEKAENGNQIIVEIYKTQEGKYNGKIVELTMPIYTEGEYAGQEKMDLKNPDPNLQKRLLRGIDFVSGFDYVEKDDKFENGKIYVPTNGKTYNSYMKLREDGTLLVKGSIDKAGILGKKQIWTRYEK</sequence>
<feature type="signal peptide" evidence="1">
    <location>
        <begin position="1"/>
        <end position="18"/>
    </location>
</feature>
<dbReference type="Pfam" id="PF09917">
    <property type="entry name" value="DUF2147"/>
    <property type="match status" value="1"/>
</dbReference>
<dbReference type="Gene3D" id="2.40.128.520">
    <property type="match status" value="1"/>
</dbReference>
<name>A0A7G9GV85_9FUSO</name>
<dbReference type="KEGG" id="fho:H9Q81_07005"/>
<dbReference type="Proteomes" id="UP000515913">
    <property type="component" value="Chromosome"/>
</dbReference>
<feature type="domain" description="DUF2147" evidence="2">
    <location>
        <begin position="25"/>
        <end position="151"/>
    </location>
</feature>
<feature type="chain" id="PRO_5028866749" evidence="1">
    <location>
        <begin position="19"/>
        <end position="154"/>
    </location>
</feature>
<evidence type="ECO:0000313" key="4">
    <source>
        <dbReference type="Proteomes" id="UP000515913"/>
    </source>
</evidence>
<dbReference type="InterPro" id="IPR019223">
    <property type="entry name" value="DUF2147"/>
</dbReference>
<keyword evidence="4" id="KW-1185">Reference proteome</keyword>
<reference evidence="3 4" key="1">
    <citation type="submission" date="2020-08" db="EMBL/GenBank/DDBJ databases">
        <authorList>
            <person name="Liu C."/>
            <person name="Sun Q."/>
        </authorList>
    </citation>
    <scope>NUCLEOTIDE SEQUENCE [LARGE SCALE GENOMIC DNA]</scope>
    <source>
        <strain evidence="3 4">NSJ-57</strain>
    </source>
</reference>
<accession>A0A7G9GV85</accession>
<dbReference type="EMBL" id="CP060637">
    <property type="protein sequence ID" value="QNM14717.1"/>
    <property type="molecule type" value="Genomic_DNA"/>
</dbReference>
<protein>
    <submittedName>
        <fullName evidence="3">DUF2147 domain-containing protein</fullName>
    </submittedName>
</protein>
<dbReference type="PANTHER" id="PTHR36919:SF2">
    <property type="entry name" value="BLL6627 PROTEIN"/>
    <property type="match status" value="1"/>
</dbReference>
<keyword evidence="1" id="KW-0732">Signal</keyword>
<gene>
    <name evidence="3" type="ORF">H9Q81_07005</name>
</gene>
<organism evidence="3 4">
    <name type="scientific">Fusobacterium hominis</name>
    <dbReference type="NCBI Taxonomy" id="2764326"/>
    <lineage>
        <taxon>Bacteria</taxon>
        <taxon>Fusobacteriati</taxon>
        <taxon>Fusobacteriota</taxon>
        <taxon>Fusobacteriia</taxon>
        <taxon>Fusobacteriales</taxon>
        <taxon>Fusobacteriaceae</taxon>
        <taxon>Fusobacterium</taxon>
    </lineage>
</organism>
<proteinExistence type="predicted"/>
<evidence type="ECO:0000256" key="1">
    <source>
        <dbReference type="SAM" id="SignalP"/>
    </source>
</evidence>
<dbReference type="AlphaFoldDB" id="A0A7G9GV85"/>